<feature type="domain" description="Glycosyltransferase subfamily 4-like N-terminal" evidence="2">
    <location>
        <begin position="13"/>
        <end position="167"/>
    </location>
</feature>
<dbReference type="RefSeq" id="WP_353685888.1">
    <property type="nucleotide sequence ID" value="NZ_CP144374.1"/>
</dbReference>
<reference evidence="3" key="1">
    <citation type="submission" date="2024-01" db="EMBL/GenBank/DDBJ databases">
        <title>The first autotrophic representatives of the genus Thermodesulfovibrio.</title>
        <authorList>
            <person name="Maltseva A.I."/>
            <person name="Elcheninov A.G."/>
            <person name="Kublanov I.V."/>
            <person name="Lebedinsky A.V."/>
            <person name="Frolov E.N."/>
        </authorList>
    </citation>
    <scope>NUCLEOTIDE SEQUENCE</scope>
    <source>
        <strain evidence="3">3462-1</strain>
    </source>
</reference>
<dbReference type="GO" id="GO:0016757">
    <property type="term" value="F:glycosyltransferase activity"/>
    <property type="evidence" value="ECO:0007669"/>
    <property type="project" value="UniProtKB-KW"/>
</dbReference>
<dbReference type="InterPro" id="IPR028098">
    <property type="entry name" value="Glyco_trans_4-like_N"/>
</dbReference>
<dbReference type="PANTHER" id="PTHR12526:SF638">
    <property type="entry name" value="SPORE COAT PROTEIN SA"/>
    <property type="match status" value="1"/>
</dbReference>
<protein>
    <submittedName>
        <fullName evidence="3">Glycosyltransferase family 4 protein</fullName>
        <ecNumber evidence="3">2.4.-.-</ecNumber>
    </submittedName>
</protein>
<dbReference type="EC" id="2.4.-.-" evidence="3"/>
<dbReference type="Pfam" id="PF00534">
    <property type="entry name" value="Glycos_transf_1"/>
    <property type="match status" value="1"/>
</dbReference>
<name>A0AAU8H1C1_9BACT</name>
<keyword evidence="3" id="KW-0808">Transferase</keyword>
<proteinExistence type="predicted"/>
<dbReference type="Gene3D" id="3.40.50.2000">
    <property type="entry name" value="Glycogen Phosphorylase B"/>
    <property type="match status" value="2"/>
</dbReference>
<dbReference type="Pfam" id="PF13439">
    <property type="entry name" value="Glyco_transf_4"/>
    <property type="match status" value="1"/>
</dbReference>
<accession>A0AAU8H1C1</accession>
<organism evidence="3">
    <name type="scientific">Thermodesulfovibrio obliviosus</name>
    <dbReference type="NCBI Taxonomy" id="3118332"/>
    <lineage>
        <taxon>Bacteria</taxon>
        <taxon>Pseudomonadati</taxon>
        <taxon>Nitrospirota</taxon>
        <taxon>Thermodesulfovibrionia</taxon>
        <taxon>Thermodesulfovibrionales</taxon>
        <taxon>Thermodesulfovibrionaceae</taxon>
        <taxon>Thermodesulfovibrio</taxon>
    </lineage>
</organism>
<dbReference type="SUPFAM" id="SSF53756">
    <property type="entry name" value="UDP-Glycosyltransferase/glycogen phosphorylase"/>
    <property type="match status" value="1"/>
</dbReference>
<keyword evidence="3" id="KW-0328">Glycosyltransferase</keyword>
<evidence type="ECO:0000313" key="3">
    <source>
        <dbReference type="EMBL" id="XCH48238.1"/>
    </source>
</evidence>
<dbReference type="EMBL" id="CP144374">
    <property type="protein sequence ID" value="XCH48238.1"/>
    <property type="molecule type" value="Genomic_DNA"/>
</dbReference>
<evidence type="ECO:0000259" key="1">
    <source>
        <dbReference type="Pfam" id="PF00534"/>
    </source>
</evidence>
<dbReference type="AlphaFoldDB" id="A0AAU8H1C1"/>
<dbReference type="KEGG" id="tob:V4D31_07820"/>
<feature type="domain" description="Glycosyl transferase family 1" evidence="1">
    <location>
        <begin position="171"/>
        <end position="335"/>
    </location>
</feature>
<gene>
    <name evidence="3" type="ORF">V4D31_07820</name>
</gene>
<sequence length="366" mass="41956">MKIILHTESSMGWGGQEIRILQEAKVMRGRGYRVLIAAEENSEILKRAKKEGFEVFAVKFSKYHPLSFLRIKALIEKEKVDIVNTHSSKDSWVTTIAAKLASNKPKIIRTRHLSTPIKNTALNRLIYNVLPDIIITTSEEIRKNMININKFNPNKIFSIPTGVNLEKFDPEKVKPIFNSKEFKVGTIGVLRSWKGHIYLLEAIPLILQYITNIKFYIVGDGPQKQNIENHIKKLNIEKWVIMLGHREDIPQILASLDVVVHPSYANEGVPQAILQAMAMKKCVIASDIIGIREVVINEKTGLLVPPKKPEEIAKEIIRVYKDPNLKKILGTEAQKFVKYKYSTDEMFRKIEEIYKKFPKNEFSNAI</sequence>
<dbReference type="CDD" id="cd03801">
    <property type="entry name" value="GT4_PimA-like"/>
    <property type="match status" value="1"/>
</dbReference>
<dbReference type="InterPro" id="IPR001296">
    <property type="entry name" value="Glyco_trans_1"/>
</dbReference>
<dbReference type="PANTHER" id="PTHR12526">
    <property type="entry name" value="GLYCOSYLTRANSFERASE"/>
    <property type="match status" value="1"/>
</dbReference>
<evidence type="ECO:0000259" key="2">
    <source>
        <dbReference type="Pfam" id="PF13439"/>
    </source>
</evidence>